<evidence type="ECO:0000256" key="1">
    <source>
        <dbReference type="SAM" id="Phobius"/>
    </source>
</evidence>
<feature type="transmembrane region" description="Helical" evidence="1">
    <location>
        <begin position="20"/>
        <end position="40"/>
    </location>
</feature>
<sequence length="173" mass="20004">MPIKMVGMIVLLFLNNYGHMRGIVLNVVFGMVAITLFLLVTRFGNQPMNDIIGEWKEVSWDYEKVDILNQADTLTIDDVLDQTRVQLGENFVIHKSEVWEFNKDNTLKVGFDDGSEEFVEWKLKSKGDILKLTHEGSVLEYYTIKELNKDKLVLHFHVDLNARGIVKLTFEKV</sequence>
<keyword evidence="1" id="KW-1133">Transmembrane helix</keyword>
<dbReference type="RefSeq" id="WP_376889235.1">
    <property type="nucleotide sequence ID" value="NZ_JBHUHR010000048.1"/>
</dbReference>
<reference evidence="3" key="1">
    <citation type="journal article" date="2019" name="Int. J. Syst. Evol. Microbiol.">
        <title>The Global Catalogue of Microorganisms (GCM) 10K type strain sequencing project: providing services to taxonomists for standard genome sequencing and annotation.</title>
        <authorList>
            <consortium name="The Broad Institute Genomics Platform"/>
            <consortium name="The Broad Institute Genome Sequencing Center for Infectious Disease"/>
            <person name="Wu L."/>
            <person name="Ma J."/>
        </authorList>
    </citation>
    <scope>NUCLEOTIDE SEQUENCE [LARGE SCALE GENOMIC DNA]</scope>
    <source>
        <strain evidence="3">CGMCC 1.15180</strain>
    </source>
</reference>
<evidence type="ECO:0000313" key="3">
    <source>
        <dbReference type="Proteomes" id="UP001597361"/>
    </source>
</evidence>
<name>A0ABW4VT32_9BACT</name>
<protein>
    <recommendedName>
        <fullName evidence="4">Lipocalin-like domain-containing protein</fullName>
    </recommendedName>
</protein>
<organism evidence="2 3">
    <name type="scientific">Belliella marina</name>
    <dbReference type="NCBI Taxonomy" id="1644146"/>
    <lineage>
        <taxon>Bacteria</taxon>
        <taxon>Pseudomonadati</taxon>
        <taxon>Bacteroidota</taxon>
        <taxon>Cytophagia</taxon>
        <taxon>Cytophagales</taxon>
        <taxon>Cyclobacteriaceae</taxon>
        <taxon>Belliella</taxon>
    </lineage>
</organism>
<proteinExistence type="predicted"/>
<keyword evidence="1" id="KW-0472">Membrane</keyword>
<evidence type="ECO:0000313" key="2">
    <source>
        <dbReference type="EMBL" id="MFD2037394.1"/>
    </source>
</evidence>
<dbReference type="Proteomes" id="UP001597361">
    <property type="component" value="Unassembled WGS sequence"/>
</dbReference>
<dbReference type="EMBL" id="JBHUHR010000048">
    <property type="protein sequence ID" value="MFD2037394.1"/>
    <property type="molecule type" value="Genomic_DNA"/>
</dbReference>
<gene>
    <name evidence="2" type="ORF">ACFSKL_21535</name>
</gene>
<accession>A0ABW4VT32</accession>
<keyword evidence="3" id="KW-1185">Reference proteome</keyword>
<comment type="caution">
    <text evidence="2">The sequence shown here is derived from an EMBL/GenBank/DDBJ whole genome shotgun (WGS) entry which is preliminary data.</text>
</comment>
<evidence type="ECO:0008006" key="4">
    <source>
        <dbReference type="Google" id="ProtNLM"/>
    </source>
</evidence>
<keyword evidence="1" id="KW-0812">Transmembrane</keyword>